<dbReference type="InterPro" id="IPR023151">
    <property type="entry name" value="PEP_util_CS"/>
</dbReference>
<keyword evidence="12 17" id="KW-0598">Phosphotransferase system</keyword>
<reference evidence="24 25" key="1">
    <citation type="submission" date="2016-04" db="EMBL/GenBank/DDBJ databases">
        <title>Draft genome sequence of freshwater magnetotactic bacteria Magnetospirillum marisnigri SP-1 and Magnetospirillum moscoviense BB-1.</title>
        <authorList>
            <person name="Koziaeva V."/>
            <person name="Dziuba M.V."/>
            <person name="Ivanov T.M."/>
            <person name="Kuznetsov B."/>
            <person name="Grouzdev D.S."/>
        </authorList>
    </citation>
    <scope>NUCLEOTIDE SEQUENCE [LARGE SCALE GENOMIC DNA]</scope>
    <source>
        <strain evidence="24 25">BB-1</strain>
    </source>
</reference>
<protein>
    <recommendedName>
        <fullName evidence="7 17">Phosphoenolpyruvate-protein phosphotransferase</fullName>
        <ecNumber evidence="6 17">2.7.3.9</ecNumber>
    </recommendedName>
    <alternativeName>
        <fullName evidence="16 17">Phosphotransferase system, enzyme I</fullName>
    </alternativeName>
</protein>
<comment type="cofactor">
    <cofactor evidence="2 17 20">
        <name>Mg(2+)</name>
        <dbReference type="ChEBI" id="CHEBI:18420"/>
    </cofactor>
</comment>
<dbReference type="SUPFAM" id="SSF51621">
    <property type="entry name" value="Phosphoenolpyruvate/pyruvate domain"/>
    <property type="match status" value="1"/>
</dbReference>
<dbReference type="InterPro" id="IPR024692">
    <property type="entry name" value="PTS_EI"/>
</dbReference>
<evidence type="ECO:0000256" key="8">
    <source>
        <dbReference type="ARBA" id="ARBA00022448"/>
    </source>
</evidence>
<evidence type="ECO:0000256" key="5">
    <source>
        <dbReference type="ARBA" id="ARBA00007837"/>
    </source>
</evidence>
<comment type="caution">
    <text evidence="24">The sequence shown here is derived from an EMBL/GenBank/DDBJ whole genome shotgun (WGS) entry which is preliminary data.</text>
</comment>
<comment type="subcellular location">
    <subcellularLocation>
        <location evidence="4 17">Cytoplasm</location>
    </subcellularLocation>
</comment>
<dbReference type="OrthoDB" id="9765468at2"/>
<evidence type="ECO:0000256" key="11">
    <source>
        <dbReference type="ARBA" id="ARBA00022679"/>
    </source>
</evidence>
<dbReference type="GO" id="GO:0005737">
    <property type="term" value="C:cytoplasm"/>
    <property type="evidence" value="ECO:0007669"/>
    <property type="project" value="UniProtKB-SubCell"/>
</dbReference>
<dbReference type="RefSeq" id="WP_068501740.1">
    <property type="nucleotide sequence ID" value="NZ_LWQU01000150.1"/>
</dbReference>
<name>A0A178ML42_9PROT</name>
<keyword evidence="25" id="KW-1185">Reference proteome</keyword>
<dbReference type="InterPro" id="IPR008279">
    <property type="entry name" value="PEP-util_enz_mobile_dom"/>
</dbReference>
<dbReference type="InterPro" id="IPR036637">
    <property type="entry name" value="Phosphohistidine_dom_sf"/>
</dbReference>
<evidence type="ECO:0000256" key="20">
    <source>
        <dbReference type="PIRSR" id="PIRSR000732-3"/>
    </source>
</evidence>
<dbReference type="Pfam" id="PF00391">
    <property type="entry name" value="PEP-utilizers"/>
    <property type="match status" value="1"/>
</dbReference>
<feature type="binding site" evidence="19">
    <location>
        <position position="310"/>
    </location>
    <ligand>
        <name>phosphoenolpyruvate</name>
        <dbReference type="ChEBI" id="CHEBI:58702"/>
    </ligand>
</feature>
<evidence type="ECO:0000256" key="9">
    <source>
        <dbReference type="ARBA" id="ARBA00022490"/>
    </source>
</evidence>
<dbReference type="InterPro" id="IPR040442">
    <property type="entry name" value="Pyrv_kinase-like_dom_sf"/>
</dbReference>
<feature type="active site" description="Tele-phosphohistidine intermediate" evidence="18">
    <location>
        <position position="203"/>
    </location>
</feature>
<evidence type="ECO:0000256" key="17">
    <source>
        <dbReference type="PIRNR" id="PIRNR000732"/>
    </source>
</evidence>
<dbReference type="InterPro" id="IPR008731">
    <property type="entry name" value="PTS_EIN"/>
</dbReference>
<comment type="catalytic activity">
    <reaction evidence="1 17">
        <text>L-histidyl-[protein] + phosphoenolpyruvate = N(pros)-phospho-L-histidyl-[protein] + pyruvate</text>
        <dbReference type="Rhea" id="RHEA:23880"/>
        <dbReference type="Rhea" id="RHEA-COMP:9745"/>
        <dbReference type="Rhea" id="RHEA-COMP:9746"/>
        <dbReference type="ChEBI" id="CHEBI:15361"/>
        <dbReference type="ChEBI" id="CHEBI:29979"/>
        <dbReference type="ChEBI" id="CHEBI:58702"/>
        <dbReference type="ChEBI" id="CHEBI:64837"/>
        <dbReference type="EC" id="2.7.3.9"/>
    </reaction>
</comment>
<dbReference type="NCBIfam" id="TIGR01417">
    <property type="entry name" value="PTS_I_fam"/>
    <property type="match status" value="1"/>
</dbReference>
<dbReference type="Pfam" id="PF05524">
    <property type="entry name" value="PEP-utilisers_N"/>
    <property type="match status" value="1"/>
</dbReference>
<dbReference type="Proteomes" id="UP000078543">
    <property type="component" value="Unassembled WGS sequence"/>
</dbReference>
<dbReference type="EMBL" id="LWQU01000150">
    <property type="protein sequence ID" value="OAN49386.1"/>
    <property type="molecule type" value="Genomic_DNA"/>
</dbReference>
<dbReference type="InterPro" id="IPR050499">
    <property type="entry name" value="PEP-utilizing_PTS_enzyme"/>
</dbReference>
<keyword evidence="13 17" id="KW-0479">Metal-binding</keyword>
<dbReference type="STRING" id="1437059.A6A05_13995"/>
<feature type="binding site" evidence="19">
    <location>
        <position position="480"/>
    </location>
    <ligand>
        <name>phosphoenolpyruvate</name>
        <dbReference type="ChEBI" id="CHEBI:58702"/>
    </ligand>
</feature>
<evidence type="ECO:0000256" key="4">
    <source>
        <dbReference type="ARBA" id="ARBA00004496"/>
    </source>
</evidence>
<comment type="similarity">
    <text evidence="5 17">Belongs to the PEP-utilizing enzyme family.</text>
</comment>
<dbReference type="Pfam" id="PF02896">
    <property type="entry name" value="PEP-utilizers_C"/>
    <property type="match status" value="1"/>
</dbReference>
<feature type="active site" description="Proton donor" evidence="18">
    <location>
        <position position="517"/>
    </location>
</feature>
<dbReference type="PANTHER" id="PTHR46244:SF3">
    <property type="entry name" value="PHOSPHOENOLPYRUVATE-PROTEIN PHOSPHOTRANSFERASE"/>
    <property type="match status" value="1"/>
</dbReference>
<evidence type="ECO:0000256" key="15">
    <source>
        <dbReference type="ARBA" id="ARBA00022842"/>
    </source>
</evidence>
<proteinExistence type="inferred from homology"/>
<evidence type="ECO:0000256" key="16">
    <source>
        <dbReference type="ARBA" id="ARBA00033235"/>
    </source>
</evidence>
<dbReference type="Gene3D" id="3.50.30.10">
    <property type="entry name" value="Phosphohistidine domain"/>
    <property type="match status" value="1"/>
</dbReference>
<keyword evidence="8 17" id="KW-0813">Transport</keyword>
<evidence type="ECO:0000259" key="22">
    <source>
        <dbReference type="Pfam" id="PF02896"/>
    </source>
</evidence>
<evidence type="ECO:0000256" key="6">
    <source>
        <dbReference type="ARBA" id="ARBA00012232"/>
    </source>
</evidence>
<dbReference type="Gene3D" id="1.10.274.10">
    <property type="entry name" value="PtsI, HPr-binding domain"/>
    <property type="match status" value="1"/>
</dbReference>
<evidence type="ECO:0000256" key="1">
    <source>
        <dbReference type="ARBA" id="ARBA00000683"/>
    </source>
</evidence>
<evidence type="ECO:0000256" key="3">
    <source>
        <dbReference type="ARBA" id="ARBA00002728"/>
    </source>
</evidence>
<dbReference type="PIRSF" id="PIRSF000732">
    <property type="entry name" value="PTS_enzyme_I"/>
    <property type="match status" value="1"/>
</dbReference>
<feature type="binding site" evidence="20">
    <location>
        <position position="446"/>
    </location>
    <ligand>
        <name>Mg(2+)</name>
        <dbReference type="ChEBI" id="CHEBI:18420"/>
    </ligand>
</feature>
<dbReference type="InterPro" id="IPR006318">
    <property type="entry name" value="PTS_EI-like"/>
</dbReference>
<keyword evidence="11 17" id="KW-0808">Transferase</keyword>
<evidence type="ECO:0000256" key="2">
    <source>
        <dbReference type="ARBA" id="ARBA00001946"/>
    </source>
</evidence>
<evidence type="ECO:0000256" key="10">
    <source>
        <dbReference type="ARBA" id="ARBA00022597"/>
    </source>
</evidence>
<gene>
    <name evidence="24" type="ORF">A6A05_13995</name>
</gene>
<organism evidence="24 25">
    <name type="scientific">Magnetospirillum moscoviense</name>
    <dbReference type="NCBI Taxonomy" id="1437059"/>
    <lineage>
        <taxon>Bacteria</taxon>
        <taxon>Pseudomonadati</taxon>
        <taxon>Pseudomonadota</taxon>
        <taxon>Alphaproteobacteria</taxon>
        <taxon>Rhodospirillales</taxon>
        <taxon>Rhodospirillaceae</taxon>
        <taxon>Magnetospirillum</taxon>
    </lineage>
</organism>
<evidence type="ECO:0000259" key="23">
    <source>
        <dbReference type="Pfam" id="PF05524"/>
    </source>
</evidence>
<dbReference type="GO" id="GO:0008965">
    <property type="term" value="F:phosphoenolpyruvate-protein phosphotransferase activity"/>
    <property type="evidence" value="ECO:0007669"/>
    <property type="project" value="UniProtKB-EC"/>
</dbReference>
<feature type="domain" description="Phosphotransferase system enzyme I N-terminal" evidence="23">
    <location>
        <begin position="14"/>
        <end position="140"/>
    </location>
</feature>
<feature type="domain" description="PEP-utilising enzyme mobile" evidence="21">
    <location>
        <begin position="168"/>
        <end position="239"/>
    </location>
</feature>
<feature type="binding site" evidence="19">
    <location>
        <position position="346"/>
    </location>
    <ligand>
        <name>phosphoenolpyruvate</name>
        <dbReference type="ChEBI" id="CHEBI:58702"/>
    </ligand>
</feature>
<dbReference type="PANTHER" id="PTHR46244">
    <property type="entry name" value="PHOSPHOENOLPYRUVATE-PROTEIN PHOSPHOTRANSFERASE"/>
    <property type="match status" value="1"/>
</dbReference>
<dbReference type="GO" id="GO:0016301">
    <property type="term" value="F:kinase activity"/>
    <property type="evidence" value="ECO:0007669"/>
    <property type="project" value="UniProtKB-KW"/>
</dbReference>
<dbReference type="InterPro" id="IPR000121">
    <property type="entry name" value="PEP_util_C"/>
</dbReference>
<dbReference type="PRINTS" id="PR01736">
    <property type="entry name" value="PHPHTRNFRASE"/>
</dbReference>
<keyword evidence="9 17" id="KW-0963">Cytoplasm</keyword>
<comment type="function">
    <text evidence="3 17">General (non sugar-specific) component of the phosphoenolpyruvate-dependent sugar phosphotransferase system (sugar PTS). This major carbohydrate active-transport system catalyzes the phosphorylation of incoming sugar substrates concomitantly with their translocation across the cell membrane. Enzyme I transfers the phosphoryl group from phosphoenolpyruvate (PEP) to the phosphoryl carrier protein (HPr).</text>
</comment>
<keyword evidence="24" id="KW-0670">Pyruvate</keyword>
<evidence type="ECO:0000313" key="24">
    <source>
        <dbReference type="EMBL" id="OAN49386.1"/>
    </source>
</evidence>
<evidence type="ECO:0000256" key="12">
    <source>
        <dbReference type="ARBA" id="ARBA00022683"/>
    </source>
</evidence>
<evidence type="ECO:0000256" key="7">
    <source>
        <dbReference type="ARBA" id="ARBA00016544"/>
    </source>
</evidence>
<feature type="binding site" evidence="20">
    <location>
        <position position="470"/>
    </location>
    <ligand>
        <name>Mg(2+)</name>
        <dbReference type="ChEBI" id="CHEBI:18420"/>
    </ligand>
</feature>
<accession>A0A178ML42</accession>
<dbReference type="EC" id="2.7.3.9" evidence="6 17"/>
<evidence type="ECO:0000313" key="25">
    <source>
        <dbReference type="Proteomes" id="UP000078543"/>
    </source>
</evidence>
<dbReference type="GO" id="GO:0009401">
    <property type="term" value="P:phosphoenolpyruvate-dependent sugar phosphotransferase system"/>
    <property type="evidence" value="ECO:0007669"/>
    <property type="project" value="UniProtKB-KW"/>
</dbReference>
<evidence type="ECO:0000256" key="13">
    <source>
        <dbReference type="ARBA" id="ARBA00022723"/>
    </source>
</evidence>
<sequence length="600" mass="64037">MPQAAAPAREIVLTGMAVSRGIAIGTVYRHDSDHVAVAETRIPASRLAAEKKRFAAAVETAQGQVAQMRAKAEGLDGAAAEELGYLLDAYQQMLHGSRLVRGVEGRIESERINAEAAVQHEIDSIAHVFEAMEDSYLSGRAADVRDLGRRLIRNLIGRDWKPFQTLAKNSVILGEELTPADTALLDPKVVAGIATQLGGAESHTAIMARSLGLPAVLGVAELMRHARTGDVVVIDGRNGRVVLNPSDDLLDAYRKMRADFLRSRRQLARLKDLPATTRDGQRVQLEANIELPGEVASALAAGAEGIGLLRSEFLFMNRDDVPGEDEQFAAYQAVIQGMAGREVTIRTLDVGGDKLAHGLGVNPGLNPALGLRAVRLSLARPELLETQLAAILRASAFGRVRILVPMVATVEEIQAVRATLEKVVRRLKRAGVAMADPLPPLGVMIEVPGAALGADALAFNSDFFSIGTNDLTQYTLAIDRADEAVASLYNPLHPAVLRLIQFTTEAAKRARIPVAVCGEVAGDPRYTALLLGLGIRDLSMSATNIAVVKQRVRGLDLSAASRMARLVMEQSDAARIAGLVDGFSSPDGTANRTSATLMPT</sequence>
<dbReference type="AlphaFoldDB" id="A0A178ML42"/>
<keyword evidence="14 17" id="KW-0418">Kinase</keyword>
<keyword evidence="10 17" id="KW-0762">Sugar transport</keyword>
<keyword evidence="15 17" id="KW-0460">Magnesium</keyword>
<dbReference type="GO" id="GO:0046872">
    <property type="term" value="F:metal ion binding"/>
    <property type="evidence" value="ECO:0007669"/>
    <property type="project" value="UniProtKB-KW"/>
</dbReference>
<evidence type="ECO:0000256" key="14">
    <source>
        <dbReference type="ARBA" id="ARBA00022777"/>
    </source>
</evidence>
<dbReference type="SUPFAM" id="SSF47831">
    <property type="entry name" value="Enzyme I of the PEP:sugar phosphotransferase system HPr-binding (sub)domain"/>
    <property type="match status" value="1"/>
</dbReference>
<dbReference type="PROSITE" id="PS00742">
    <property type="entry name" value="PEP_ENZYMES_2"/>
    <property type="match status" value="1"/>
</dbReference>
<dbReference type="InterPro" id="IPR036618">
    <property type="entry name" value="PtsI_HPr-bd_sf"/>
</dbReference>
<evidence type="ECO:0000256" key="18">
    <source>
        <dbReference type="PIRSR" id="PIRSR000732-1"/>
    </source>
</evidence>
<evidence type="ECO:0000256" key="19">
    <source>
        <dbReference type="PIRSR" id="PIRSR000732-2"/>
    </source>
</evidence>
<dbReference type="SUPFAM" id="SSF52009">
    <property type="entry name" value="Phosphohistidine domain"/>
    <property type="match status" value="1"/>
</dbReference>
<evidence type="ECO:0000259" key="21">
    <source>
        <dbReference type="Pfam" id="PF00391"/>
    </source>
</evidence>
<dbReference type="InterPro" id="IPR015813">
    <property type="entry name" value="Pyrv/PenolPyrv_kinase-like_dom"/>
</dbReference>
<dbReference type="Gene3D" id="3.20.20.60">
    <property type="entry name" value="Phosphoenolpyruvate-binding domains"/>
    <property type="match status" value="1"/>
</dbReference>
<feature type="binding site" evidence="19">
    <location>
        <begin position="469"/>
        <end position="470"/>
    </location>
    <ligand>
        <name>phosphoenolpyruvate</name>
        <dbReference type="ChEBI" id="CHEBI:58702"/>
    </ligand>
</feature>
<feature type="domain" description="PEP-utilising enzyme C-terminal" evidence="22">
    <location>
        <begin position="265"/>
        <end position="555"/>
    </location>
</feature>